<protein>
    <submittedName>
        <fullName evidence="5">LacI family transcriptional regulator</fullName>
    </submittedName>
</protein>
<dbReference type="SUPFAM" id="SSF53822">
    <property type="entry name" value="Periplasmic binding protein-like I"/>
    <property type="match status" value="1"/>
</dbReference>
<evidence type="ECO:0000256" key="1">
    <source>
        <dbReference type="ARBA" id="ARBA00023015"/>
    </source>
</evidence>
<name>A0A1X7NYT2_9MICO</name>
<dbReference type="EMBL" id="FXBM01000002">
    <property type="protein sequence ID" value="SMH43393.1"/>
    <property type="molecule type" value="Genomic_DNA"/>
</dbReference>
<evidence type="ECO:0000256" key="3">
    <source>
        <dbReference type="ARBA" id="ARBA00023163"/>
    </source>
</evidence>
<keyword evidence="3" id="KW-0804">Transcription</keyword>
<evidence type="ECO:0000313" key="5">
    <source>
        <dbReference type="EMBL" id="SMH43393.1"/>
    </source>
</evidence>
<dbReference type="Pfam" id="PF13377">
    <property type="entry name" value="Peripla_BP_3"/>
    <property type="match status" value="1"/>
</dbReference>
<organism evidence="5 6">
    <name type="scientific">Rathayibacter oskolensis</name>
    <dbReference type="NCBI Taxonomy" id="1891671"/>
    <lineage>
        <taxon>Bacteria</taxon>
        <taxon>Bacillati</taxon>
        <taxon>Actinomycetota</taxon>
        <taxon>Actinomycetes</taxon>
        <taxon>Micrococcales</taxon>
        <taxon>Microbacteriaceae</taxon>
        <taxon>Rathayibacter</taxon>
    </lineage>
</organism>
<reference evidence="6" key="1">
    <citation type="submission" date="2017-04" db="EMBL/GenBank/DDBJ databases">
        <authorList>
            <person name="Varghese N."/>
            <person name="Submissions S."/>
        </authorList>
    </citation>
    <scope>NUCLEOTIDE SEQUENCE [LARGE SCALE GENOMIC DNA]</scope>
    <source>
        <strain evidence="6">VKM Ac-2121</strain>
    </source>
</reference>
<evidence type="ECO:0000256" key="2">
    <source>
        <dbReference type="ARBA" id="ARBA00023125"/>
    </source>
</evidence>
<feature type="domain" description="Transcriptional regulator LacI/GalR-like sensor" evidence="4">
    <location>
        <begin position="126"/>
        <end position="287"/>
    </location>
</feature>
<evidence type="ECO:0000313" key="6">
    <source>
        <dbReference type="Proteomes" id="UP000193711"/>
    </source>
</evidence>
<proteinExistence type="predicted"/>
<keyword evidence="6" id="KW-1185">Reference proteome</keyword>
<dbReference type="STRING" id="1891671.SAMN06295885_2191"/>
<evidence type="ECO:0000259" key="4">
    <source>
        <dbReference type="Pfam" id="PF13377"/>
    </source>
</evidence>
<dbReference type="InterPro" id="IPR028082">
    <property type="entry name" value="Peripla_BP_I"/>
</dbReference>
<gene>
    <name evidence="5" type="ORF">SAMN06295885_2191</name>
</gene>
<dbReference type="GO" id="GO:0000976">
    <property type="term" value="F:transcription cis-regulatory region binding"/>
    <property type="evidence" value="ECO:0007669"/>
    <property type="project" value="TreeGrafter"/>
</dbReference>
<dbReference type="RefSeq" id="WP_165759598.1">
    <property type="nucleotide sequence ID" value="NZ_FXBM01000002.1"/>
</dbReference>
<keyword evidence="2" id="KW-0238">DNA-binding</keyword>
<dbReference type="CDD" id="cd06267">
    <property type="entry name" value="PBP1_LacI_sugar_binding-like"/>
    <property type="match status" value="1"/>
</dbReference>
<sequence length="293" mass="30384">MHSDAAVATAEAGTAAAADPPGLIGVLMCDFEPFSAEVMKGVSAALRGTGFDVLASTGASHRDTIGWERDSLRRLRDARVEGVIAVTPSSVLAAPGLPLIVIGPLIAQVELPSIGSDDFGGAVLAVRHLVELGHRRIALLGGRPDLESSHLREAGYRRALADAGIPFDADLARVGHYSYDASLGPVRELLSREDPPTAVFAANDASAIAAVEVARGLGVAVPERLSIVGFDDVPDASRIAPALTTVRQPLHRMGRSATRALLTLIGGGTLGEERVLLRNRLVVRGSTAPPAVG</sequence>
<dbReference type="PANTHER" id="PTHR30146:SF153">
    <property type="entry name" value="LACTOSE OPERON REPRESSOR"/>
    <property type="match status" value="1"/>
</dbReference>
<dbReference type="AlphaFoldDB" id="A0A1X7NYT2"/>
<dbReference type="PANTHER" id="PTHR30146">
    <property type="entry name" value="LACI-RELATED TRANSCRIPTIONAL REPRESSOR"/>
    <property type="match status" value="1"/>
</dbReference>
<dbReference type="GO" id="GO:0003700">
    <property type="term" value="F:DNA-binding transcription factor activity"/>
    <property type="evidence" value="ECO:0007669"/>
    <property type="project" value="TreeGrafter"/>
</dbReference>
<dbReference type="Proteomes" id="UP000193711">
    <property type="component" value="Unassembled WGS sequence"/>
</dbReference>
<dbReference type="Gene3D" id="3.40.50.2300">
    <property type="match status" value="2"/>
</dbReference>
<dbReference type="InterPro" id="IPR046335">
    <property type="entry name" value="LacI/GalR-like_sensor"/>
</dbReference>
<keyword evidence="1" id="KW-0805">Transcription regulation</keyword>
<accession>A0A1X7NYT2</accession>